<dbReference type="Gene3D" id="3.40.630.30">
    <property type="match status" value="1"/>
</dbReference>
<organism evidence="2 3">
    <name type="scientific">Jiella mangrovi</name>
    <dbReference type="NCBI Taxonomy" id="2821407"/>
    <lineage>
        <taxon>Bacteria</taxon>
        <taxon>Pseudomonadati</taxon>
        <taxon>Pseudomonadota</taxon>
        <taxon>Alphaproteobacteria</taxon>
        <taxon>Hyphomicrobiales</taxon>
        <taxon>Aurantimonadaceae</taxon>
        <taxon>Jiella</taxon>
    </lineage>
</organism>
<sequence>MTFEPANENGAASGAAPVRFALEGATTIFVNRHSGLMLSCIEPFANAESLDETSNAKRLFDRTRCDKRGHAFLRDYRPADLLDRQAVLVVAKDGGRTAGTAFGCPLGERDFKIGGLVVDPAYAGQKLATGLIAALVLHGQTVHGQFREIIAGIRRLPDDRLNEASRRSFDRLGFLLEVDIQKVELCGTYEDRHLMSSAEFADGRAPYVRRQWMVAEGSIAEAHSRAFLRQWTQAVLPLPLT</sequence>
<name>A0ABS4BBV9_9HYPH</name>
<dbReference type="CDD" id="cd04301">
    <property type="entry name" value="NAT_SF"/>
    <property type="match status" value="1"/>
</dbReference>
<gene>
    <name evidence="2" type="ORF">J6595_01345</name>
</gene>
<dbReference type="PROSITE" id="PS51186">
    <property type="entry name" value="GNAT"/>
    <property type="match status" value="1"/>
</dbReference>
<evidence type="ECO:0000259" key="1">
    <source>
        <dbReference type="PROSITE" id="PS51186"/>
    </source>
</evidence>
<dbReference type="Proteomes" id="UP000678276">
    <property type="component" value="Unassembled WGS sequence"/>
</dbReference>
<dbReference type="InterPro" id="IPR016181">
    <property type="entry name" value="Acyl_CoA_acyltransferase"/>
</dbReference>
<dbReference type="Pfam" id="PF00583">
    <property type="entry name" value="Acetyltransf_1"/>
    <property type="match status" value="1"/>
</dbReference>
<dbReference type="SUPFAM" id="SSF55729">
    <property type="entry name" value="Acyl-CoA N-acyltransferases (Nat)"/>
    <property type="match status" value="1"/>
</dbReference>
<reference evidence="2 3" key="1">
    <citation type="submission" date="2021-04" db="EMBL/GenBank/DDBJ databases">
        <title>Whole genome sequence of Jiella sp. KSK16Y-1.</title>
        <authorList>
            <person name="Tuo L."/>
        </authorList>
    </citation>
    <scope>NUCLEOTIDE SEQUENCE [LARGE SCALE GENOMIC DNA]</scope>
    <source>
        <strain evidence="2 3">KSK16Y-1</strain>
    </source>
</reference>
<keyword evidence="3" id="KW-1185">Reference proteome</keyword>
<comment type="caution">
    <text evidence="2">The sequence shown here is derived from an EMBL/GenBank/DDBJ whole genome shotgun (WGS) entry which is preliminary data.</text>
</comment>
<accession>A0ABS4BBV9</accession>
<evidence type="ECO:0000313" key="2">
    <source>
        <dbReference type="EMBL" id="MBP0614235.1"/>
    </source>
</evidence>
<dbReference type="RefSeq" id="WP_209592654.1">
    <property type="nucleotide sequence ID" value="NZ_JAGJCF010000001.1"/>
</dbReference>
<protein>
    <submittedName>
        <fullName evidence="2">GNAT family N-acetyltransferase</fullName>
    </submittedName>
</protein>
<dbReference type="InterPro" id="IPR000182">
    <property type="entry name" value="GNAT_dom"/>
</dbReference>
<dbReference type="EMBL" id="JAGJCF010000001">
    <property type="protein sequence ID" value="MBP0614235.1"/>
    <property type="molecule type" value="Genomic_DNA"/>
</dbReference>
<feature type="domain" description="N-acetyltransferase" evidence="1">
    <location>
        <begin position="45"/>
        <end position="196"/>
    </location>
</feature>
<evidence type="ECO:0000313" key="3">
    <source>
        <dbReference type="Proteomes" id="UP000678276"/>
    </source>
</evidence>
<proteinExistence type="predicted"/>